<dbReference type="GO" id="GO:0005524">
    <property type="term" value="F:ATP binding"/>
    <property type="evidence" value="ECO:0007669"/>
    <property type="project" value="UniProtKB-KW"/>
</dbReference>
<dbReference type="Pfam" id="PF16177">
    <property type="entry name" value="ACAS_N"/>
    <property type="match status" value="1"/>
</dbReference>
<evidence type="ECO:0000256" key="6">
    <source>
        <dbReference type="HAMAP-Rule" id="MF_01123"/>
    </source>
</evidence>
<reference evidence="10" key="1">
    <citation type="journal article" date="2020" name="mSystems">
        <title>Genome- and Community-Level Interaction Insights into Carbon Utilization and Element Cycling Functions of Hydrothermarchaeota in Hydrothermal Sediment.</title>
        <authorList>
            <person name="Zhou Z."/>
            <person name="Liu Y."/>
            <person name="Xu W."/>
            <person name="Pan J."/>
            <person name="Luo Z.H."/>
            <person name="Li M."/>
        </authorList>
    </citation>
    <scope>NUCLEOTIDE SEQUENCE [LARGE SCALE GENOMIC DNA]</scope>
    <source>
        <strain evidence="10">HyVt-570</strain>
    </source>
</reference>
<accession>A0A7C4V6D0</accession>
<keyword evidence="6" id="KW-0479">Metal-binding</keyword>
<dbReference type="Pfam" id="PF00501">
    <property type="entry name" value="AMP-binding"/>
    <property type="match status" value="1"/>
</dbReference>
<feature type="binding site" evidence="6">
    <location>
        <position position="352"/>
    </location>
    <ligand>
        <name>CoA</name>
        <dbReference type="ChEBI" id="CHEBI:57287"/>
    </ligand>
</feature>
<dbReference type="HAMAP" id="MF_01123">
    <property type="entry name" value="Ac_CoA_synth"/>
    <property type="match status" value="1"/>
</dbReference>
<feature type="domain" description="AMP-binding enzyme C-terminal" evidence="8">
    <location>
        <begin position="549"/>
        <end position="627"/>
    </location>
</feature>
<evidence type="ECO:0000259" key="7">
    <source>
        <dbReference type="Pfam" id="PF00501"/>
    </source>
</evidence>
<dbReference type="InterPro" id="IPR011904">
    <property type="entry name" value="Ac_CoA_lig"/>
</dbReference>
<comment type="PTM">
    <text evidence="6">Acetylated. Deacetylation by the SIR2-homolog deacetylase activates the enzyme.</text>
</comment>
<comment type="function">
    <text evidence="6">Catalyzes the conversion of acetate into acetyl-CoA (AcCoA), an essential intermediate at the junction of anabolic and catabolic pathways. AcsA undergoes a two-step reaction. In the first half reaction, AcsA combines acetate with ATP to form acetyl-adenylate (AcAMP) intermediate. In the second half reaction, it can then transfer the acetyl group from AcAMP to the sulfhydryl group of CoA, forming the product AcCoA.</text>
</comment>
<dbReference type="GO" id="GO:0046872">
    <property type="term" value="F:metal ion binding"/>
    <property type="evidence" value="ECO:0007669"/>
    <property type="project" value="UniProtKB-KW"/>
</dbReference>
<feature type="binding site" evidence="6">
    <location>
        <position position="555"/>
    </location>
    <ligand>
        <name>Mg(2+)</name>
        <dbReference type="ChEBI" id="CHEBI:18420"/>
    </ligand>
</feature>
<evidence type="ECO:0000259" key="9">
    <source>
        <dbReference type="Pfam" id="PF16177"/>
    </source>
</evidence>
<dbReference type="FunFam" id="3.40.50.12780:FF:000001">
    <property type="entry name" value="Acetyl-coenzyme A synthetase"/>
    <property type="match status" value="1"/>
</dbReference>
<organism evidence="10">
    <name type="scientific">Oceanithermus profundus</name>
    <dbReference type="NCBI Taxonomy" id="187137"/>
    <lineage>
        <taxon>Bacteria</taxon>
        <taxon>Thermotogati</taxon>
        <taxon>Deinococcota</taxon>
        <taxon>Deinococci</taxon>
        <taxon>Thermales</taxon>
        <taxon>Thermaceae</taxon>
        <taxon>Oceanithermus</taxon>
    </lineage>
</organism>
<sequence length="663" mass="73927">MLAQNPSLGRGPPVDKDRIEAVLKETRSFEPPEAFRLSARVKSEEEYEAEYRRSVEDPEGYWGGIAGELEWFEPWEKVLEWDPPHAQWFVGGKTNLSYNALDRHLATWRRNKAAIVWEGEPGDTRTLTYHELHREVSRFASVLKRLGVKKGDRVTLYMPMVPEAAVAMLACARIGAVHSVVFGGFSASALAERIKDAGSEVLITADGGWRRGQIVPLKEAADEAVHETGIVKHVVVVQRTGQEVPMEPGRDHWYHELMEGVAEVAEAEPMDAEDPLFILYTSGSTGKPKGVLHTTGGYMTYTFHTARTVFDLQDDDTYWCTADVGWITGHSYIVYGPLLNGATVVMYEGAPNHPEPDRFWEIVDKHGVTVLYTAPTAIRAFMKWGEQWPMKHRLDSLRLLGTVGEPINPEAWLWYYRVIGKERCPIVDTWWQTETGGIMITTLPGAHRMKPGFAGKPFFGVAPEIVDGEGNPITEPDQGGYLVITKPWPSMLRTVWGDPERFVHQYWSQYPGRYFTGDGARRDAEGYYLILGRVDDVINISGHRLGTMEVESALVSHPAVAEAAVVARPDPVKGEAIVAFVTPKGDVEPTAELAEELKEHVVKAIGAIARPAEIRFAAALPKTRSGKIMRRLLRQIAAGQEEITGDVSTLEDRSVVEQLKKGR</sequence>
<evidence type="ECO:0000256" key="2">
    <source>
        <dbReference type="ARBA" id="ARBA00022598"/>
    </source>
</evidence>
<feature type="binding site" evidence="6">
    <location>
        <position position="518"/>
    </location>
    <ligand>
        <name>ATP</name>
        <dbReference type="ChEBI" id="CHEBI:30616"/>
    </ligand>
</feature>
<dbReference type="Gene3D" id="3.40.50.12780">
    <property type="entry name" value="N-terminal domain of ligase-like"/>
    <property type="match status" value="1"/>
</dbReference>
<evidence type="ECO:0000256" key="5">
    <source>
        <dbReference type="ARBA" id="ARBA00022990"/>
    </source>
</evidence>
<dbReference type="EC" id="6.2.1.1" evidence="6"/>
<comment type="caution">
    <text evidence="10">The sequence shown here is derived from an EMBL/GenBank/DDBJ whole genome shotgun (WGS) entry which is preliminary data.</text>
</comment>
<comment type="catalytic activity">
    <reaction evidence="6">
        <text>acetate + ATP + CoA = acetyl-CoA + AMP + diphosphate</text>
        <dbReference type="Rhea" id="RHEA:23176"/>
        <dbReference type="ChEBI" id="CHEBI:30089"/>
        <dbReference type="ChEBI" id="CHEBI:30616"/>
        <dbReference type="ChEBI" id="CHEBI:33019"/>
        <dbReference type="ChEBI" id="CHEBI:57287"/>
        <dbReference type="ChEBI" id="CHEBI:57288"/>
        <dbReference type="ChEBI" id="CHEBI:456215"/>
        <dbReference type="EC" id="6.2.1.1"/>
    </reaction>
</comment>
<feature type="binding site" evidence="6">
    <location>
        <position position="544"/>
    </location>
    <ligand>
        <name>ATP</name>
        <dbReference type="ChEBI" id="CHEBI:30616"/>
    </ligand>
</feature>
<keyword evidence="4 6" id="KW-0067">ATP-binding</keyword>
<dbReference type="GO" id="GO:0005829">
    <property type="term" value="C:cytosol"/>
    <property type="evidence" value="ECO:0007669"/>
    <property type="project" value="TreeGrafter"/>
</dbReference>
<dbReference type="PANTHER" id="PTHR24095">
    <property type="entry name" value="ACETYL-COENZYME A SYNTHETASE"/>
    <property type="match status" value="1"/>
</dbReference>
<dbReference type="GO" id="GO:0003987">
    <property type="term" value="F:acetate-CoA ligase activity"/>
    <property type="evidence" value="ECO:0007669"/>
    <property type="project" value="UniProtKB-UniRule"/>
</dbReference>
<comment type="caution">
    <text evidence="6">Lacks conserved residue(s) required for the propagation of feature annotation.</text>
</comment>
<dbReference type="Gene3D" id="3.30.300.30">
    <property type="match status" value="1"/>
</dbReference>
<dbReference type="InterPro" id="IPR042099">
    <property type="entry name" value="ANL_N_sf"/>
</dbReference>
<dbReference type="SUPFAM" id="SSF56801">
    <property type="entry name" value="Acetyl-CoA synthetase-like"/>
    <property type="match status" value="1"/>
</dbReference>
<dbReference type="PROSITE" id="PS00455">
    <property type="entry name" value="AMP_BINDING"/>
    <property type="match status" value="1"/>
</dbReference>
<evidence type="ECO:0000313" key="10">
    <source>
        <dbReference type="EMBL" id="HGY09788.1"/>
    </source>
</evidence>
<evidence type="ECO:0000259" key="8">
    <source>
        <dbReference type="Pfam" id="PF13193"/>
    </source>
</evidence>
<evidence type="ECO:0000256" key="1">
    <source>
        <dbReference type="ARBA" id="ARBA00006432"/>
    </source>
</evidence>
<name>A0A7C4V6D0_9DEIN</name>
<dbReference type="InterPro" id="IPR032387">
    <property type="entry name" value="ACAS_N"/>
</dbReference>
<protein>
    <recommendedName>
        <fullName evidence="6">Acetyl-coenzyme A synthetase</fullName>
        <shortName evidence="6">AcCoA synthetase</shortName>
        <shortName evidence="6">Acs</shortName>
        <ecNumber evidence="6">6.2.1.1</ecNumber>
    </recommendedName>
    <alternativeName>
        <fullName evidence="6">Acetate--CoA ligase</fullName>
    </alternativeName>
    <alternativeName>
        <fullName evidence="6">Acyl-activating enzyme</fullName>
    </alternativeName>
</protein>
<evidence type="ECO:0000256" key="3">
    <source>
        <dbReference type="ARBA" id="ARBA00022741"/>
    </source>
</evidence>
<feature type="binding site" evidence="6">
    <location>
        <position position="328"/>
    </location>
    <ligand>
        <name>CoA</name>
        <dbReference type="ChEBI" id="CHEBI:57287"/>
    </ligand>
</feature>
<dbReference type="AlphaFoldDB" id="A0A7C4V6D0"/>
<dbReference type="EMBL" id="DRPZ01000187">
    <property type="protein sequence ID" value="HGY09788.1"/>
    <property type="molecule type" value="Genomic_DNA"/>
</dbReference>
<dbReference type="InterPro" id="IPR025110">
    <property type="entry name" value="AMP-bd_C"/>
</dbReference>
<dbReference type="NCBIfam" id="NF001208">
    <property type="entry name" value="PRK00174.1"/>
    <property type="match status" value="1"/>
</dbReference>
<evidence type="ECO:0000256" key="4">
    <source>
        <dbReference type="ARBA" id="ARBA00022840"/>
    </source>
</evidence>
<keyword evidence="6" id="KW-0460">Magnesium</keyword>
<keyword evidence="3 6" id="KW-0547">Nucleotide-binding</keyword>
<dbReference type="Pfam" id="PF13193">
    <property type="entry name" value="AMP-binding_C"/>
    <property type="match status" value="1"/>
</dbReference>
<keyword evidence="2 6" id="KW-0436">Ligase</keyword>
<dbReference type="PANTHER" id="PTHR24095:SF14">
    <property type="entry name" value="ACETYL-COENZYME A SYNTHETASE 1"/>
    <property type="match status" value="1"/>
</dbReference>
<feature type="binding site" evidence="6">
    <location>
        <begin position="210"/>
        <end position="213"/>
    </location>
    <ligand>
        <name>CoA</name>
        <dbReference type="ChEBI" id="CHEBI:57287"/>
    </ligand>
</feature>
<feature type="modified residue" description="N6-acetyllysine" evidence="6">
    <location>
        <position position="627"/>
    </location>
</feature>
<comment type="similarity">
    <text evidence="1 6">Belongs to the ATP-dependent AMP-binding enzyme family.</text>
</comment>
<feature type="domain" description="Acetyl-coenzyme A synthetase N-terminal" evidence="9">
    <location>
        <begin position="47"/>
        <end position="100"/>
    </location>
</feature>
<feature type="domain" description="AMP-dependent synthetase/ligase" evidence="7">
    <location>
        <begin position="104"/>
        <end position="488"/>
    </location>
</feature>
<feature type="binding site" evidence="6">
    <location>
        <position position="557"/>
    </location>
    <ligand>
        <name>Mg(2+)</name>
        <dbReference type="ChEBI" id="CHEBI:18420"/>
    </ligand>
</feature>
<dbReference type="InterPro" id="IPR020845">
    <property type="entry name" value="AMP-binding_CS"/>
</dbReference>
<comment type="cofactor">
    <cofactor evidence="6">
        <name>Mg(2+)</name>
        <dbReference type="ChEBI" id="CHEBI:18420"/>
    </cofactor>
</comment>
<dbReference type="InterPro" id="IPR000873">
    <property type="entry name" value="AMP-dep_synth/lig_dom"/>
</dbReference>
<feature type="binding site" evidence="6">
    <location>
        <position position="533"/>
    </location>
    <ligand>
        <name>ATP</name>
        <dbReference type="ChEBI" id="CHEBI:30616"/>
    </ligand>
</feature>
<feature type="binding site" evidence="6">
    <location>
        <begin position="404"/>
        <end position="406"/>
    </location>
    <ligand>
        <name>ATP</name>
        <dbReference type="ChEBI" id="CHEBI:30616"/>
    </ligand>
</feature>
<gene>
    <name evidence="10" type="primary">acs</name>
    <name evidence="6" type="synonym">acsA</name>
    <name evidence="10" type="ORF">ENK37_07040</name>
</gene>
<dbReference type="Proteomes" id="UP000885759">
    <property type="component" value="Unassembled WGS sequence"/>
</dbReference>
<feature type="binding site" evidence="6">
    <location>
        <begin position="428"/>
        <end position="433"/>
    </location>
    <ligand>
        <name>ATP</name>
        <dbReference type="ChEBI" id="CHEBI:30616"/>
    </ligand>
</feature>
<dbReference type="GO" id="GO:0016208">
    <property type="term" value="F:AMP binding"/>
    <property type="evidence" value="ECO:0007669"/>
    <property type="project" value="InterPro"/>
</dbReference>
<keyword evidence="5 6" id="KW-0007">Acetylation</keyword>
<dbReference type="GO" id="GO:0019427">
    <property type="term" value="P:acetyl-CoA biosynthetic process from acetate"/>
    <property type="evidence" value="ECO:0007669"/>
    <property type="project" value="UniProtKB-UniRule"/>
</dbReference>
<dbReference type="NCBIfam" id="TIGR02188">
    <property type="entry name" value="Ac_CoA_lig_AcsA"/>
    <property type="match status" value="1"/>
</dbReference>
<dbReference type="CDD" id="cd05966">
    <property type="entry name" value="ACS"/>
    <property type="match status" value="1"/>
</dbReference>
<proteinExistence type="inferred from homology"/>
<dbReference type="InterPro" id="IPR045851">
    <property type="entry name" value="AMP-bd_C_sf"/>
</dbReference>
<feature type="binding site" evidence="6">
    <location>
        <position position="541"/>
    </location>
    <ligand>
        <name>CoA</name>
        <dbReference type="ChEBI" id="CHEBI:57287"/>
    </ligand>
</feature>
<feature type="binding site" evidence="6">
    <location>
        <position position="560"/>
    </location>
    <ligand>
        <name>Mg(2+)</name>
        <dbReference type="ChEBI" id="CHEBI:18420"/>
    </ligand>
</feature>